<dbReference type="GO" id="GO:0046540">
    <property type="term" value="C:U4/U6 x U5 tri-snRNP complex"/>
    <property type="evidence" value="ECO:0007669"/>
    <property type="project" value="EnsemblFungi"/>
</dbReference>
<dbReference type="GO" id="GO:0036261">
    <property type="term" value="P:7-methylguanosine cap hypermethylation"/>
    <property type="evidence" value="ECO:0007669"/>
    <property type="project" value="EnsemblFungi"/>
</dbReference>
<evidence type="ECO:0000256" key="3">
    <source>
        <dbReference type="ARBA" id="ARBA00022664"/>
    </source>
</evidence>
<organism evidence="12 13">
    <name type="scientific">Coniochaeta ligniaria NRRL 30616</name>
    <dbReference type="NCBI Taxonomy" id="1408157"/>
    <lineage>
        <taxon>Eukaryota</taxon>
        <taxon>Fungi</taxon>
        <taxon>Dikarya</taxon>
        <taxon>Ascomycota</taxon>
        <taxon>Pezizomycotina</taxon>
        <taxon>Sordariomycetes</taxon>
        <taxon>Sordariomycetidae</taxon>
        <taxon>Coniochaetales</taxon>
        <taxon>Coniochaetaceae</taxon>
        <taxon>Coniochaeta</taxon>
    </lineage>
</organism>
<dbReference type="PROSITE" id="PS52002">
    <property type="entry name" value="SM"/>
    <property type="match status" value="1"/>
</dbReference>
<evidence type="ECO:0000256" key="1">
    <source>
        <dbReference type="ARBA" id="ARBA00004123"/>
    </source>
</evidence>
<sequence length="89" mass="10134">MSFVPVNPRPMLQDLVNKDVIVRLKWAETEYKGRLVSTDSYFNLQLANAEEFIADKLTGQLGQILIRCNNVLYIKAADQTKGEDTEMRG</sequence>
<dbReference type="GO" id="GO:0034715">
    <property type="term" value="C:pICln-Sm protein complex"/>
    <property type="evidence" value="ECO:0007669"/>
    <property type="project" value="TreeGrafter"/>
</dbReference>
<dbReference type="GO" id="GO:0008266">
    <property type="term" value="F:poly(U) RNA binding"/>
    <property type="evidence" value="ECO:0007669"/>
    <property type="project" value="EnsemblFungi"/>
</dbReference>
<dbReference type="InterPro" id="IPR001163">
    <property type="entry name" value="Sm_dom_euk/arc"/>
</dbReference>
<keyword evidence="13" id="KW-1185">Reference proteome</keyword>
<evidence type="ECO:0000256" key="5">
    <source>
        <dbReference type="ARBA" id="ARBA00022884"/>
    </source>
</evidence>
<dbReference type="FunCoup" id="A0A1J7IRI4">
    <property type="interactions" value="699"/>
</dbReference>
<dbReference type="AlphaFoldDB" id="A0A1J7IRI4"/>
<evidence type="ECO:0000313" key="12">
    <source>
        <dbReference type="EMBL" id="OIW29957.1"/>
    </source>
</evidence>
<dbReference type="Proteomes" id="UP000182658">
    <property type="component" value="Unassembled WGS sequence"/>
</dbReference>
<dbReference type="InterPro" id="IPR034100">
    <property type="entry name" value="Sm_F"/>
</dbReference>
<comment type="similarity">
    <text evidence="2 10">Belongs to the snRNP Sm proteins family. SmF/LSm6 subfamily.</text>
</comment>
<feature type="domain" description="Sm" evidence="11">
    <location>
        <begin position="7"/>
        <end position="80"/>
    </location>
</feature>
<evidence type="ECO:0000256" key="10">
    <source>
        <dbReference type="PIRNR" id="PIRNR006609"/>
    </source>
</evidence>
<dbReference type="InterPro" id="IPR010920">
    <property type="entry name" value="LSM_dom_sf"/>
</dbReference>
<dbReference type="GO" id="GO:0005685">
    <property type="term" value="C:U1 snRNP"/>
    <property type="evidence" value="ECO:0007669"/>
    <property type="project" value="EnsemblFungi"/>
</dbReference>
<gene>
    <name evidence="12" type="ORF">CONLIGDRAFT_575431</name>
</gene>
<dbReference type="EMBL" id="KV875097">
    <property type="protein sequence ID" value="OIW29957.1"/>
    <property type="molecule type" value="Genomic_DNA"/>
</dbReference>
<evidence type="ECO:0000256" key="2">
    <source>
        <dbReference type="ARBA" id="ARBA00007927"/>
    </source>
</evidence>
<dbReference type="OrthoDB" id="409625at2759"/>
<evidence type="ECO:0000256" key="6">
    <source>
        <dbReference type="ARBA" id="ARBA00023187"/>
    </source>
</evidence>
<evidence type="ECO:0000256" key="9">
    <source>
        <dbReference type="ARBA" id="ARBA00030144"/>
    </source>
</evidence>
<dbReference type="PANTHER" id="PTHR11021:SF0">
    <property type="entry name" value="SMALL NUCLEAR RIBONUCLEOPROTEIN F"/>
    <property type="match status" value="1"/>
</dbReference>
<accession>A0A1J7IRI4</accession>
<evidence type="ECO:0000256" key="8">
    <source>
        <dbReference type="ARBA" id="ARBA00023274"/>
    </source>
</evidence>
<name>A0A1J7IRI4_9PEZI</name>
<keyword evidence="7 10" id="KW-0539">Nucleus</keyword>
<reference evidence="12 13" key="1">
    <citation type="submission" date="2016-10" db="EMBL/GenBank/DDBJ databases">
        <title>Draft genome sequence of Coniochaeta ligniaria NRRL30616, a lignocellulolytic fungus for bioabatement of inhibitors in plant biomass hydrolysates.</title>
        <authorList>
            <consortium name="DOE Joint Genome Institute"/>
            <person name="Jimenez D.J."/>
            <person name="Hector R.E."/>
            <person name="Riley R."/>
            <person name="Sun H."/>
            <person name="Grigoriev I.V."/>
            <person name="Van Elsas J.D."/>
            <person name="Nichols N.N."/>
        </authorList>
    </citation>
    <scope>NUCLEOTIDE SEQUENCE [LARGE SCALE GENOMIC DNA]</scope>
    <source>
        <strain evidence="12 13">NRRL 30616</strain>
    </source>
</reference>
<dbReference type="GO" id="GO:0000974">
    <property type="term" value="C:Prp19 complex"/>
    <property type="evidence" value="ECO:0007669"/>
    <property type="project" value="EnsemblFungi"/>
</dbReference>
<comment type="subcellular location">
    <subcellularLocation>
        <location evidence="1 10">Nucleus</location>
    </subcellularLocation>
</comment>
<dbReference type="InParanoid" id="A0A1J7IRI4"/>
<dbReference type="GO" id="GO:1990935">
    <property type="term" value="F:splicing factor binding"/>
    <property type="evidence" value="ECO:0007669"/>
    <property type="project" value="EnsemblFungi"/>
</dbReference>
<dbReference type="GO" id="GO:0005682">
    <property type="term" value="C:U5 snRNP"/>
    <property type="evidence" value="ECO:0007669"/>
    <property type="project" value="EnsemblFungi"/>
</dbReference>
<keyword evidence="6 10" id="KW-0508">mRNA splicing</keyword>
<keyword evidence="5 10" id="KW-0694">RNA-binding</keyword>
<dbReference type="STRING" id="1408157.A0A1J7IRI4"/>
<dbReference type="GO" id="GO:0071014">
    <property type="term" value="C:post-mRNA release spliceosomal complex"/>
    <property type="evidence" value="ECO:0007669"/>
    <property type="project" value="EnsemblFungi"/>
</dbReference>
<dbReference type="GO" id="GO:0005686">
    <property type="term" value="C:U2 snRNP"/>
    <property type="evidence" value="ECO:0007669"/>
    <property type="project" value="EnsemblFungi"/>
</dbReference>
<dbReference type="GO" id="GO:0005687">
    <property type="term" value="C:U4 snRNP"/>
    <property type="evidence" value="ECO:0007669"/>
    <property type="project" value="EnsemblFungi"/>
</dbReference>
<protein>
    <recommendedName>
        <fullName evidence="9">Sm protein F</fullName>
    </recommendedName>
</protein>
<dbReference type="SMART" id="SM00651">
    <property type="entry name" value="Sm"/>
    <property type="match status" value="1"/>
</dbReference>
<evidence type="ECO:0000313" key="13">
    <source>
        <dbReference type="Proteomes" id="UP000182658"/>
    </source>
</evidence>
<dbReference type="SUPFAM" id="SSF50182">
    <property type="entry name" value="Sm-like ribonucleoproteins"/>
    <property type="match status" value="1"/>
</dbReference>
<dbReference type="PANTHER" id="PTHR11021">
    <property type="entry name" value="SMALL NUCLEAR RIBONUCLEOPROTEIN F SNRNP-F"/>
    <property type="match status" value="1"/>
</dbReference>
<dbReference type="InterPro" id="IPR047575">
    <property type="entry name" value="Sm"/>
</dbReference>
<dbReference type="Pfam" id="PF01423">
    <property type="entry name" value="LSM"/>
    <property type="match status" value="1"/>
</dbReference>
<dbReference type="InterPro" id="IPR016487">
    <property type="entry name" value="Lsm6/sSmF"/>
</dbReference>
<dbReference type="Gene3D" id="2.30.30.100">
    <property type="match status" value="1"/>
</dbReference>
<dbReference type="CDD" id="cd01722">
    <property type="entry name" value="Sm_F"/>
    <property type="match status" value="1"/>
</dbReference>
<evidence type="ECO:0000256" key="7">
    <source>
        <dbReference type="ARBA" id="ARBA00023242"/>
    </source>
</evidence>
<evidence type="ECO:0000256" key="4">
    <source>
        <dbReference type="ARBA" id="ARBA00022728"/>
    </source>
</evidence>
<dbReference type="GO" id="GO:0000398">
    <property type="term" value="P:mRNA splicing, via spliceosome"/>
    <property type="evidence" value="ECO:0007669"/>
    <property type="project" value="EnsemblFungi"/>
</dbReference>
<proteinExistence type="inferred from homology"/>
<keyword evidence="4 10" id="KW-0747">Spliceosome</keyword>
<dbReference type="PIRSF" id="PIRSF006609">
    <property type="entry name" value="snRNP_SmF"/>
    <property type="match status" value="1"/>
</dbReference>
<dbReference type="GO" id="GO:0071013">
    <property type="term" value="C:catalytic step 2 spliceosome"/>
    <property type="evidence" value="ECO:0007669"/>
    <property type="project" value="TreeGrafter"/>
</dbReference>
<keyword evidence="3 10" id="KW-0507">mRNA processing</keyword>
<keyword evidence="8 10" id="KW-0687">Ribonucleoprotein</keyword>
<evidence type="ECO:0000259" key="11">
    <source>
        <dbReference type="PROSITE" id="PS52002"/>
    </source>
</evidence>